<protein>
    <submittedName>
        <fullName evidence="1">14614_t:CDS:1</fullName>
    </submittedName>
</protein>
<evidence type="ECO:0000313" key="2">
    <source>
        <dbReference type="Proteomes" id="UP000789525"/>
    </source>
</evidence>
<dbReference type="Proteomes" id="UP000789525">
    <property type="component" value="Unassembled WGS sequence"/>
</dbReference>
<reference evidence="1" key="1">
    <citation type="submission" date="2021-06" db="EMBL/GenBank/DDBJ databases">
        <authorList>
            <person name="Kallberg Y."/>
            <person name="Tangrot J."/>
            <person name="Rosling A."/>
        </authorList>
    </citation>
    <scope>NUCLEOTIDE SEQUENCE</scope>
    <source>
        <strain evidence="1">CL356</strain>
    </source>
</reference>
<gene>
    <name evidence="1" type="ORF">ACOLOM_LOCUS7438</name>
</gene>
<name>A0ACA9MZI6_9GLOM</name>
<organism evidence="1 2">
    <name type="scientific">Acaulospora colombiana</name>
    <dbReference type="NCBI Taxonomy" id="27376"/>
    <lineage>
        <taxon>Eukaryota</taxon>
        <taxon>Fungi</taxon>
        <taxon>Fungi incertae sedis</taxon>
        <taxon>Mucoromycota</taxon>
        <taxon>Glomeromycotina</taxon>
        <taxon>Glomeromycetes</taxon>
        <taxon>Diversisporales</taxon>
        <taxon>Acaulosporaceae</taxon>
        <taxon>Acaulospora</taxon>
    </lineage>
</organism>
<proteinExistence type="predicted"/>
<evidence type="ECO:0000313" key="1">
    <source>
        <dbReference type="EMBL" id="CAG8624342.1"/>
    </source>
</evidence>
<dbReference type="EMBL" id="CAJVPT010017162">
    <property type="protein sequence ID" value="CAG8624342.1"/>
    <property type="molecule type" value="Genomic_DNA"/>
</dbReference>
<feature type="non-terminal residue" evidence="1">
    <location>
        <position position="1"/>
    </location>
</feature>
<accession>A0ACA9MZI6</accession>
<keyword evidence="2" id="KW-1185">Reference proteome</keyword>
<sequence length="41" mass="4800">GGPTKKEIMQLERRFQRDGEVAIILKTFEHLELDKLFLVSI</sequence>
<comment type="caution">
    <text evidence="1">The sequence shown here is derived from an EMBL/GenBank/DDBJ whole genome shotgun (WGS) entry which is preliminary data.</text>
</comment>